<dbReference type="GO" id="GO:0016747">
    <property type="term" value="F:acyltransferase activity, transferring groups other than amino-acyl groups"/>
    <property type="evidence" value="ECO:0007669"/>
    <property type="project" value="InterPro"/>
</dbReference>
<evidence type="ECO:0000259" key="2">
    <source>
        <dbReference type="Pfam" id="PF01757"/>
    </source>
</evidence>
<comment type="caution">
    <text evidence="3">The sequence shown here is derived from an EMBL/GenBank/DDBJ whole genome shotgun (WGS) entry which is preliminary data.</text>
</comment>
<feature type="transmembrane region" description="Helical" evidence="1">
    <location>
        <begin position="103"/>
        <end position="124"/>
    </location>
</feature>
<keyword evidence="1" id="KW-1133">Transmembrane helix</keyword>
<dbReference type="InterPro" id="IPR050879">
    <property type="entry name" value="Acyltransferase_3"/>
</dbReference>
<feature type="domain" description="Acyltransferase 3" evidence="2">
    <location>
        <begin position="16"/>
        <end position="368"/>
    </location>
</feature>
<keyword evidence="1" id="KW-0472">Membrane</keyword>
<dbReference type="RefSeq" id="WP_105343178.1">
    <property type="nucleotide sequence ID" value="NZ_PUIN01000008.1"/>
</dbReference>
<proteinExistence type="predicted"/>
<evidence type="ECO:0000313" key="3">
    <source>
        <dbReference type="EMBL" id="PQP03268.1"/>
    </source>
</evidence>
<dbReference type="AlphaFoldDB" id="A0A2S8HLH7"/>
<keyword evidence="1" id="KW-0812">Transmembrane</keyword>
<accession>A0A2S8HLH7</accession>
<organism evidence="3 4">
    <name type="scientific">Pseudomonas frederiksbergensis</name>
    <dbReference type="NCBI Taxonomy" id="104087"/>
    <lineage>
        <taxon>Bacteria</taxon>
        <taxon>Pseudomonadati</taxon>
        <taxon>Pseudomonadota</taxon>
        <taxon>Gammaproteobacteria</taxon>
        <taxon>Pseudomonadales</taxon>
        <taxon>Pseudomonadaceae</taxon>
        <taxon>Pseudomonas</taxon>
    </lineage>
</organism>
<feature type="transmembrane region" description="Helical" evidence="1">
    <location>
        <begin position="180"/>
        <end position="197"/>
    </location>
</feature>
<protein>
    <recommendedName>
        <fullName evidence="2">Acyltransferase 3 domain-containing protein</fullName>
    </recommendedName>
</protein>
<dbReference type="InterPro" id="IPR002656">
    <property type="entry name" value="Acyl_transf_3_dom"/>
</dbReference>
<feature type="transmembrane region" description="Helical" evidence="1">
    <location>
        <begin position="280"/>
        <end position="297"/>
    </location>
</feature>
<feature type="transmembrane region" description="Helical" evidence="1">
    <location>
        <begin position="17"/>
        <end position="36"/>
    </location>
</feature>
<sequence length="394" mass="44318">MSAKTEYASNRLVPLEAYRGIAAFIVLVHHFFLAFSPYTTGLLEQARNQDSLIGQPFFALFNGTGAVGFFFTLSGFVLCWSYFNHENPQKLLLAFLKRLPRLAAIVTITTIASYCLFKLNLYYFRDASELSLSPWLASFAYGLTPDFEPSFLRALIQGVTTFFTGEANYNTNLWTMKAEFFGSMIVYMLACFISAILGYRHLIYALTIISISALFYNDLIFPFVVGAFLSAHLAKNKFEISYLTSIALIIFGLYLLGYMIPEKAYTWFSIIPAPFKAHAQTLFHTIGSACIIFATMTNKKLFQSLNGKFLRGIGKISFPLYLVHTLVICSLSSYIFLKLANHGLSIQTNLILVFIVTAAFSITLALPLSKFDDWWVKQVDSTARRLLSKTPVMA</sequence>
<dbReference type="PANTHER" id="PTHR23028">
    <property type="entry name" value="ACETYLTRANSFERASE"/>
    <property type="match status" value="1"/>
</dbReference>
<dbReference type="Proteomes" id="UP000239687">
    <property type="component" value="Unassembled WGS sequence"/>
</dbReference>
<evidence type="ECO:0000313" key="4">
    <source>
        <dbReference type="Proteomes" id="UP000239687"/>
    </source>
</evidence>
<dbReference type="PANTHER" id="PTHR23028:SF134">
    <property type="entry name" value="PUTATIVE (AFU_ORTHOLOGUE AFUA_4G08520)-RELATED"/>
    <property type="match status" value="1"/>
</dbReference>
<name>A0A2S8HLH7_9PSED</name>
<feature type="transmembrane region" description="Helical" evidence="1">
    <location>
        <begin position="318"/>
        <end position="337"/>
    </location>
</feature>
<evidence type="ECO:0000256" key="1">
    <source>
        <dbReference type="SAM" id="Phobius"/>
    </source>
</evidence>
<feature type="transmembrane region" description="Helical" evidence="1">
    <location>
        <begin position="349"/>
        <end position="368"/>
    </location>
</feature>
<feature type="transmembrane region" description="Helical" evidence="1">
    <location>
        <begin position="240"/>
        <end position="260"/>
    </location>
</feature>
<feature type="transmembrane region" description="Helical" evidence="1">
    <location>
        <begin position="57"/>
        <end position="83"/>
    </location>
</feature>
<reference evidence="3 4" key="1">
    <citation type="submission" date="2018-02" db="EMBL/GenBank/DDBJ databases">
        <title>Draft genome sequencing of Pseudomonas frederiksbergensis 11-D3.</title>
        <authorList>
            <person name="Zheng B.-X."/>
        </authorList>
    </citation>
    <scope>NUCLEOTIDE SEQUENCE [LARGE SCALE GENOMIC DNA]</scope>
    <source>
        <strain evidence="3 4">11-D3</strain>
    </source>
</reference>
<gene>
    <name evidence="3" type="ORF">C5612_15700</name>
</gene>
<dbReference type="EMBL" id="PUIN01000008">
    <property type="protein sequence ID" value="PQP03268.1"/>
    <property type="molecule type" value="Genomic_DNA"/>
</dbReference>
<dbReference type="Pfam" id="PF01757">
    <property type="entry name" value="Acyl_transf_3"/>
    <property type="match status" value="1"/>
</dbReference>
<feature type="transmembrane region" description="Helical" evidence="1">
    <location>
        <begin position="203"/>
        <end position="228"/>
    </location>
</feature>